<dbReference type="InterPro" id="IPR036770">
    <property type="entry name" value="Ankyrin_rpt-contain_sf"/>
</dbReference>
<sequence length="518" mass="57044">MAINLLYHSKRNKHICLPPALVTLLKSDEDFGYDESLMHLLDSMLPGSRAAMLRQYILAAEPPYIPFDRPDPSKVGNIARELVLPDEFAGCSSVVHLHLAAWSADVPLVYECIRLGTDVNCRDSRGRTPLYFAVAESAKLHVSGAAGPGNPLISARFKGLQHIVNVLLEQHADPRLTAHGEALSRVAIAWYTLDVELVELFARHGASEVGTLPLEPLPIPQRVAQWASNLDKVAALSRLAARFKNDSGPSRPPRQCPCLSGKPLLGCHGAQARPYPSYFPCTCDTSKTYEKCCMKRAFEIVEKWDEKRQRLLVVRFDGKSTSKDGSDANPSSSRNPLMLLSGILSPDYGSNSVVLDEMECMKLVVQLDGALPEGHKEKADPAYRYVNTKCPVSHKPVDGRLPRNEGKMLSGVWNATVDEYIALGKDRRSTLEIEQAAKLDADFGPLWKRFTTAALRVSERTGTREHPLQQLRSQEIYASVLQTVRAAYSAIRSGGRLDTFATFLKGVMDGTTVLPSSA</sequence>
<accession>S8F3Q8</accession>
<dbReference type="SUPFAM" id="SSF48403">
    <property type="entry name" value="Ankyrin repeat"/>
    <property type="match status" value="1"/>
</dbReference>
<dbReference type="HOGENOM" id="CLU_034220_0_0_1"/>
<dbReference type="Gene3D" id="1.25.40.20">
    <property type="entry name" value="Ankyrin repeat-containing domain"/>
    <property type="match status" value="1"/>
</dbReference>
<protein>
    <submittedName>
        <fullName evidence="1">Uncharacterized protein</fullName>
    </submittedName>
</protein>
<gene>
    <name evidence="1" type="ORF">FOMPIDRAFT_1062248</name>
</gene>
<dbReference type="InParanoid" id="S8F3Q8"/>
<reference evidence="1 2" key="1">
    <citation type="journal article" date="2012" name="Science">
        <title>The Paleozoic origin of enzymatic lignin decomposition reconstructed from 31 fungal genomes.</title>
        <authorList>
            <person name="Floudas D."/>
            <person name="Binder M."/>
            <person name="Riley R."/>
            <person name="Barry K."/>
            <person name="Blanchette R.A."/>
            <person name="Henrissat B."/>
            <person name="Martinez A.T."/>
            <person name="Otillar R."/>
            <person name="Spatafora J.W."/>
            <person name="Yadav J.S."/>
            <person name="Aerts A."/>
            <person name="Benoit I."/>
            <person name="Boyd A."/>
            <person name="Carlson A."/>
            <person name="Copeland A."/>
            <person name="Coutinho P.M."/>
            <person name="de Vries R.P."/>
            <person name="Ferreira P."/>
            <person name="Findley K."/>
            <person name="Foster B."/>
            <person name="Gaskell J."/>
            <person name="Glotzer D."/>
            <person name="Gorecki P."/>
            <person name="Heitman J."/>
            <person name="Hesse C."/>
            <person name="Hori C."/>
            <person name="Igarashi K."/>
            <person name="Jurgens J.A."/>
            <person name="Kallen N."/>
            <person name="Kersten P."/>
            <person name="Kohler A."/>
            <person name="Kuees U."/>
            <person name="Kumar T.K.A."/>
            <person name="Kuo A."/>
            <person name="LaButti K."/>
            <person name="Larrondo L.F."/>
            <person name="Lindquist E."/>
            <person name="Ling A."/>
            <person name="Lombard V."/>
            <person name="Lucas S."/>
            <person name="Lundell T."/>
            <person name="Martin R."/>
            <person name="McLaughlin D.J."/>
            <person name="Morgenstern I."/>
            <person name="Morin E."/>
            <person name="Murat C."/>
            <person name="Nagy L.G."/>
            <person name="Nolan M."/>
            <person name="Ohm R.A."/>
            <person name="Patyshakuliyeva A."/>
            <person name="Rokas A."/>
            <person name="Ruiz-Duenas F.J."/>
            <person name="Sabat G."/>
            <person name="Salamov A."/>
            <person name="Samejima M."/>
            <person name="Schmutz J."/>
            <person name="Slot J.C."/>
            <person name="St John F."/>
            <person name="Stenlid J."/>
            <person name="Sun H."/>
            <person name="Sun S."/>
            <person name="Syed K."/>
            <person name="Tsang A."/>
            <person name="Wiebenga A."/>
            <person name="Young D."/>
            <person name="Pisabarro A."/>
            <person name="Eastwood D.C."/>
            <person name="Martin F."/>
            <person name="Cullen D."/>
            <person name="Grigoriev I.V."/>
            <person name="Hibbett D.S."/>
        </authorList>
    </citation>
    <scope>NUCLEOTIDE SEQUENCE</scope>
    <source>
        <strain evidence="2">FP-58527</strain>
    </source>
</reference>
<evidence type="ECO:0000313" key="1">
    <source>
        <dbReference type="EMBL" id="EPS96390.1"/>
    </source>
</evidence>
<dbReference type="eggNOG" id="ENOG502RCJE">
    <property type="taxonomic scope" value="Eukaryota"/>
</dbReference>
<name>S8F3Q8_FOMSC</name>
<dbReference type="EMBL" id="KE504189">
    <property type="protein sequence ID" value="EPS96390.1"/>
    <property type="molecule type" value="Genomic_DNA"/>
</dbReference>
<proteinExistence type="predicted"/>
<organism evidence="1 2">
    <name type="scientific">Fomitopsis schrenkii</name>
    <name type="common">Brown rot fungus</name>
    <dbReference type="NCBI Taxonomy" id="2126942"/>
    <lineage>
        <taxon>Eukaryota</taxon>
        <taxon>Fungi</taxon>
        <taxon>Dikarya</taxon>
        <taxon>Basidiomycota</taxon>
        <taxon>Agaricomycotina</taxon>
        <taxon>Agaricomycetes</taxon>
        <taxon>Polyporales</taxon>
        <taxon>Fomitopsis</taxon>
    </lineage>
</organism>
<dbReference type="Proteomes" id="UP000015241">
    <property type="component" value="Unassembled WGS sequence"/>
</dbReference>
<dbReference type="OrthoDB" id="2792537at2759"/>
<dbReference type="AlphaFoldDB" id="S8F3Q8"/>
<keyword evidence="2" id="KW-1185">Reference proteome</keyword>
<evidence type="ECO:0000313" key="2">
    <source>
        <dbReference type="Proteomes" id="UP000015241"/>
    </source>
</evidence>